<comment type="caution">
    <text evidence="5">The sequence shown here is derived from an EMBL/GenBank/DDBJ whole genome shotgun (WGS) entry which is preliminary data.</text>
</comment>
<name>A0A2W0HC56_9BACI</name>
<dbReference type="Proteomes" id="UP000248066">
    <property type="component" value="Unassembled WGS sequence"/>
</dbReference>
<dbReference type="Pfam" id="PF02621">
    <property type="entry name" value="VitK2_biosynth"/>
    <property type="match status" value="1"/>
</dbReference>
<accession>A0A2W0HC56</accession>
<dbReference type="EMBL" id="PDOF01000001">
    <property type="protein sequence ID" value="PYZ98426.1"/>
    <property type="molecule type" value="Genomic_DNA"/>
</dbReference>
<gene>
    <name evidence="4" type="primary">mqnA</name>
    <name evidence="5" type="ORF">CR205_07485</name>
</gene>
<evidence type="ECO:0000313" key="6">
    <source>
        <dbReference type="Proteomes" id="UP000248066"/>
    </source>
</evidence>
<comment type="pathway">
    <text evidence="1 4">Quinol/quinone metabolism; menaquinone biosynthesis.</text>
</comment>
<dbReference type="GO" id="GO:0009234">
    <property type="term" value="P:menaquinone biosynthetic process"/>
    <property type="evidence" value="ECO:0007669"/>
    <property type="project" value="UniProtKB-UniRule"/>
</dbReference>
<dbReference type="InterPro" id="IPR030868">
    <property type="entry name" value="MqnA"/>
</dbReference>
<dbReference type="PANTHER" id="PTHR37690:SF1">
    <property type="entry name" value="CHORISMATE DEHYDRATASE"/>
    <property type="match status" value="1"/>
</dbReference>
<evidence type="ECO:0000313" key="5">
    <source>
        <dbReference type="EMBL" id="PYZ98426.1"/>
    </source>
</evidence>
<dbReference type="UniPathway" id="UPA00079"/>
<dbReference type="PANTHER" id="PTHR37690">
    <property type="entry name" value="CHORISMATE DEHYDRATASE"/>
    <property type="match status" value="1"/>
</dbReference>
<evidence type="ECO:0000256" key="3">
    <source>
        <dbReference type="ARBA" id="ARBA00023239"/>
    </source>
</evidence>
<dbReference type="InterPro" id="IPR003773">
    <property type="entry name" value="Menaquinone_biosynth"/>
</dbReference>
<organism evidence="5 6">
    <name type="scientific">Alteribacter lacisalsi</name>
    <dbReference type="NCBI Taxonomy" id="2045244"/>
    <lineage>
        <taxon>Bacteria</taxon>
        <taxon>Bacillati</taxon>
        <taxon>Bacillota</taxon>
        <taxon>Bacilli</taxon>
        <taxon>Bacillales</taxon>
        <taxon>Bacillaceae</taxon>
        <taxon>Alteribacter</taxon>
    </lineage>
</organism>
<comment type="similarity">
    <text evidence="4">Belongs to the MqnA/MqnD family. MqnA subfamily.</text>
</comment>
<comment type="catalytic activity">
    <reaction evidence="4">
        <text>chorismate = 3-[(1-carboxyvinyl)-oxy]benzoate + H2O</text>
        <dbReference type="Rhea" id="RHEA:40051"/>
        <dbReference type="ChEBI" id="CHEBI:15377"/>
        <dbReference type="ChEBI" id="CHEBI:29748"/>
        <dbReference type="ChEBI" id="CHEBI:76981"/>
        <dbReference type="EC" id="4.2.1.151"/>
    </reaction>
</comment>
<dbReference type="RefSeq" id="WP_110518299.1">
    <property type="nucleotide sequence ID" value="NZ_PDOF01000001.1"/>
</dbReference>
<dbReference type="CDD" id="cd13634">
    <property type="entry name" value="PBP2_Sco4506"/>
    <property type="match status" value="1"/>
</dbReference>
<dbReference type="OrthoDB" id="9810112at2"/>
<protein>
    <recommendedName>
        <fullName evidence="4">Chorismate dehydratase</fullName>
        <ecNumber evidence="4">4.2.1.151</ecNumber>
    </recommendedName>
    <alternativeName>
        <fullName evidence="4">Menaquinone biosynthetic enzyme MqnA</fullName>
    </alternativeName>
</protein>
<dbReference type="HAMAP" id="MF_00995">
    <property type="entry name" value="MqnA"/>
    <property type="match status" value="1"/>
</dbReference>
<evidence type="ECO:0000256" key="2">
    <source>
        <dbReference type="ARBA" id="ARBA00022428"/>
    </source>
</evidence>
<dbReference type="Gene3D" id="3.40.190.10">
    <property type="entry name" value="Periplasmic binding protein-like II"/>
    <property type="match status" value="2"/>
</dbReference>
<dbReference type="EC" id="4.2.1.151" evidence="4"/>
<keyword evidence="6" id="KW-1185">Reference proteome</keyword>
<sequence length="285" mass="32078">MGVVVGEISYTNIMPLFYYVNRERLVKRGCSFVPQVPSELNKGMESGSVDIGGISSFAYAENAGSFQLLPFLSVSSHREVGSIFLFSKVPLTKLEGRKVALTSSSATSVNLLKIILGKFHGLGVDYVTQKPDFHQMMQDHDACLLIGDDAIQTYWNQPPEIYRYDLGRLWNDFTGLPMTYAVVAARKDTIATHSDLLTDLFGEMVKSKKQTYKTGFRDLIRAIEYEMGGSRSFWTSYFKGLNHDLTPAHEEGLLQFFEYANNLGLLRKEVKSLPLWQEAADRQSV</sequence>
<keyword evidence="3 4" id="KW-0456">Lyase</keyword>
<comment type="function">
    <text evidence="4">Catalyzes the dehydration of chorismate into 3-[(1-carboxyvinyl)oxy]benzoate, a step in the biosynthesis of menaquinone (MK, vitamin K2).</text>
</comment>
<reference evidence="5 6" key="1">
    <citation type="submission" date="2017-10" db="EMBL/GenBank/DDBJ databases">
        <title>Bacillus sp. nov., a halophilic bacterium isolated from a Yangshapao Lake.</title>
        <authorList>
            <person name="Wang H."/>
        </authorList>
    </citation>
    <scope>NUCLEOTIDE SEQUENCE [LARGE SCALE GENOMIC DNA]</scope>
    <source>
        <strain evidence="5 6">YSP-3</strain>
    </source>
</reference>
<dbReference type="GO" id="GO:0016836">
    <property type="term" value="F:hydro-lyase activity"/>
    <property type="evidence" value="ECO:0007669"/>
    <property type="project" value="UniProtKB-UniRule"/>
</dbReference>
<evidence type="ECO:0000256" key="4">
    <source>
        <dbReference type="HAMAP-Rule" id="MF_00995"/>
    </source>
</evidence>
<dbReference type="SUPFAM" id="SSF53850">
    <property type="entry name" value="Periplasmic binding protein-like II"/>
    <property type="match status" value="1"/>
</dbReference>
<proteinExistence type="inferred from homology"/>
<dbReference type="AlphaFoldDB" id="A0A2W0HC56"/>
<keyword evidence="2 4" id="KW-0474">Menaquinone biosynthesis</keyword>
<evidence type="ECO:0000256" key="1">
    <source>
        <dbReference type="ARBA" id="ARBA00004863"/>
    </source>
</evidence>